<feature type="domain" description="HMA" evidence="1">
    <location>
        <begin position="3"/>
        <end position="66"/>
    </location>
</feature>
<organism evidence="2 3">
    <name type="scientific">Inhella crocodyli</name>
    <dbReference type="NCBI Taxonomy" id="2499851"/>
    <lineage>
        <taxon>Bacteria</taxon>
        <taxon>Pseudomonadati</taxon>
        <taxon>Pseudomonadota</taxon>
        <taxon>Betaproteobacteria</taxon>
        <taxon>Burkholderiales</taxon>
        <taxon>Sphaerotilaceae</taxon>
        <taxon>Inhella</taxon>
    </lineage>
</organism>
<protein>
    <submittedName>
        <fullName evidence="2">Copper chaperone</fullName>
    </submittedName>
</protein>
<accession>A0A3S2V212</accession>
<dbReference type="GO" id="GO:0046872">
    <property type="term" value="F:metal ion binding"/>
    <property type="evidence" value="ECO:0007669"/>
    <property type="project" value="InterPro"/>
</dbReference>
<dbReference type="Proteomes" id="UP000288587">
    <property type="component" value="Unassembled WGS sequence"/>
</dbReference>
<reference evidence="2 3" key="1">
    <citation type="submission" date="2019-01" db="EMBL/GenBank/DDBJ databases">
        <authorList>
            <person name="Chen W.-M."/>
        </authorList>
    </citation>
    <scope>NUCLEOTIDE SEQUENCE [LARGE SCALE GENOMIC DNA]</scope>
    <source>
        <strain evidence="2 3">CCP-18</strain>
    </source>
</reference>
<name>A0A3S2V212_9BURK</name>
<dbReference type="InterPro" id="IPR006121">
    <property type="entry name" value="HMA_dom"/>
</dbReference>
<proteinExistence type="predicted"/>
<dbReference type="RefSeq" id="WP_127682917.1">
    <property type="nucleotide sequence ID" value="NZ_SACM01000002.1"/>
</dbReference>
<dbReference type="CDD" id="cd00371">
    <property type="entry name" value="HMA"/>
    <property type="match status" value="1"/>
</dbReference>
<dbReference type="PROSITE" id="PS50846">
    <property type="entry name" value="HMA_2"/>
    <property type="match status" value="1"/>
</dbReference>
<dbReference type="Gene3D" id="3.30.70.100">
    <property type="match status" value="1"/>
</dbReference>
<gene>
    <name evidence="2" type="ORF">EOD73_10425</name>
</gene>
<dbReference type="SUPFAM" id="SSF55008">
    <property type="entry name" value="HMA, heavy metal-associated domain"/>
    <property type="match status" value="1"/>
</dbReference>
<dbReference type="InterPro" id="IPR036163">
    <property type="entry name" value="HMA_dom_sf"/>
</dbReference>
<evidence type="ECO:0000259" key="1">
    <source>
        <dbReference type="PROSITE" id="PS50846"/>
    </source>
</evidence>
<dbReference type="OrthoDB" id="9813965at2"/>
<dbReference type="AlphaFoldDB" id="A0A3S2V212"/>
<dbReference type="Pfam" id="PF00403">
    <property type="entry name" value="HMA"/>
    <property type="match status" value="1"/>
</dbReference>
<sequence length="68" mass="7072">MNTEHTFQVPDLSCGHCVASVTKALAPLGAQVQADPTTKQVRVSAPESVGRDRLVQALQAAGYPPAEG</sequence>
<evidence type="ECO:0000313" key="2">
    <source>
        <dbReference type="EMBL" id="RVT86422.1"/>
    </source>
</evidence>
<evidence type="ECO:0000313" key="3">
    <source>
        <dbReference type="Proteomes" id="UP000288587"/>
    </source>
</evidence>
<comment type="caution">
    <text evidence="2">The sequence shown here is derived from an EMBL/GenBank/DDBJ whole genome shotgun (WGS) entry which is preliminary data.</text>
</comment>
<dbReference type="EMBL" id="SACM01000002">
    <property type="protein sequence ID" value="RVT86422.1"/>
    <property type="molecule type" value="Genomic_DNA"/>
</dbReference>
<keyword evidence="3" id="KW-1185">Reference proteome</keyword>